<evidence type="ECO:0000313" key="9">
    <source>
        <dbReference type="EMBL" id="TKY88311.1"/>
    </source>
</evidence>
<protein>
    <recommendedName>
        <fullName evidence="11">Cystinosin</fullName>
    </recommendedName>
</protein>
<feature type="compositionally biased region" description="Basic and acidic residues" evidence="7">
    <location>
        <begin position="264"/>
        <end position="275"/>
    </location>
</feature>
<feature type="transmembrane region" description="Helical" evidence="8">
    <location>
        <begin position="99"/>
        <end position="118"/>
    </location>
</feature>
<evidence type="ECO:0000313" key="10">
    <source>
        <dbReference type="Proteomes" id="UP000306050"/>
    </source>
</evidence>
<keyword evidence="5 8" id="KW-1133">Transmembrane helix</keyword>
<accession>A0A4U7KUQ9</accession>
<dbReference type="InterPro" id="IPR006603">
    <property type="entry name" value="PQ-loop_rpt"/>
</dbReference>
<feature type="transmembrane region" description="Helical" evidence="8">
    <location>
        <begin position="56"/>
        <end position="79"/>
    </location>
</feature>
<dbReference type="Gene3D" id="1.20.1280.290">
    <property type="match status" value="1"/>
</dbReference>
<sequence length="310" mass="33676">MQGTPPAGGEHTSWVLVTISRLLGWVYTLAWSLSFYPQVIHNYISKSTRGLSSDFVVLNAAGHTSYLVYNGLLLFYPPVRRAYRKAHEGRENVVQFNDFAFSAHAALLAIITLAQYAAYKQPDQSVSRPVRLGLTAALSVAVFLAGAKRLKLVTWLDIVAAASTLKLIITLTKYLPQIKLNADRRSTQGFVIENILLDLTGGVLSLAQLLVDAVWIQGSWSGVTGLWGKLGLGLLSIAFDVVLVWQHYVLYGPVNVSVEPGVESEAHDEEHRSAARSEGYGSTAQPASAAASSSTRPNQHQATESSSLLR</sequence>
<evidence type="ECO:0000256" key="1">
    <source>
        <dbReference type="ARBA" id="ARBA00004127"/>
    </source>
</evidence>
<dbReference type="InterPro" id="IPR005282">
    <property type="entry name" value="LC_transporter"/>
</dbReference>
<keyword evidence="4" id="KW-0677">Repeat</keyword>
<dbReference type="GO" id="GO:0000324">
    <property type="term" value="C:fungal-type vacuole"/>
    <property type="evidence" value="ECO:0007669"/>
    <property type="project" value="TreeGrafter"/>
</dbReference>
<keyword evidence="2" id="KW-0813">Transport</keyword>
<keyword evidence="6 8" id="KW-0472">Membrane</keyword>
<organism evidence="9 10">
    <name type="scientific">Sporisorium graminicola</name>
    <dbReference type="NCBI Taxonomy" id="280036"/>
    <lineage>
        <taxon>Eukaryota</taxon>
        <taxon>Fungi</taxon>
        <taxon>Dikarya</taxon>
        <taxon>Basidiomycota</taxon>
        <taxon>Ustilaginomycotina</taxon>
        <taxon>Ustilaginomycetes</taxon>
        <taxon>Ustilaginales</taxon>
        <taxon>Ustilaginaceae</taxon>
        <taxon>Sporisorium</taxon>
    </lineage>
</organism>
<evidence type="ECO:0000256" key="8">
    <source>
        <dbReference type="SAM" id="Phobius"/>
    </source>
</evidence>
<dbReference type="EMBL" id="SRRM01000009">
    <property type="protein sequence ID" value="TKY88311.1"/>
    <property type="molecule type" value="Genomic_DNA"/>
</dbReference>
<gene>
    <name evidence="9" type="ORF">EX895_002663</name>
</gene>
<dbReference type="GO" id="GO:0005774">
    <property type="term" value="C:vacuolar membrane"/>
    <property type="evidence" value="ECO:0007669"/>
    <property type="project" value="TreeGrafter"/>
</dbReference>
<evidence type="ECO:0000256" key="5">
    <source>
        <dbReference type="ARBA" id="ARBA00022989"/>
    </source>
</evidence>
<comment type="subcellular location">
    <subcellularLocation>
        <location evidence="1">Endomembrane system</location>
        <topology evidence="1">Multi-pass membrane protein</topology>
    </subcellularLocation>
</comment>
<dbReference type="Pfam" id="PF04193">
    <property type="entry name" value="PQ-loop"/>
    <property type="match status" value="2"/>
</dbReference>
<dbReference type="SMART" id="SM00679">
    <property type="entry name" value="CTNS"/>
    <property type="match status" value="2"/>
</dbReference>
<dbReference type="GeneID" id="40725558"/>
<dbReference type="OrthoDB" id="75720at2759"/>
<feature type="transmembrane region" description="Helical" evidence="8">
    <location>
        <begin position="226"/>
        <end position="245"/>
    </location>
</feature>
<feature type="transmembrane region" description="Helical" evidence="8">
    <location>
        <begin position="195"/>
        <end position="220"/>
    </location>
</feature>
<dbReference type="PANTHER" id="PTHR13131">
    <property type="entry name" value="CYSTINOSIN"/>
    <property type="match status" value="1"/>
</dbReference>
<dbReference type="GO" id="GO:0015184">
    <property type="term" value="F:L-cystine transmembrane transporter activity"/>
    <property type="evidence" value="ECO:0007669"/>
    <property type="project" value="TreeGrafter"/>
</dbReference>
<feature type="transmembrane region" description="Helical" evidence="8">
    <location>
        <begin position="130"/>
        <end position="147"/>
    </location>
</feature>
<dbReference type="RefSeq" id="XP_029740296.1">
    <property type="nucleotide sequence ID" value="XM_029883261.1"/>
</dbReference>
<evidence type="ECO:0008006" key="11">
    <source>
        <dbReference type="Google" id="ProtNLM"/>
    </source>
</evidence>
<dbReference type="Proteomes" id="UP000306050">
    <property type="component" value="Chromosome SGRAM_16"/>
</dbReference>
<keyword evidence="10" id="KW-1185">Reference proteome</keyword>
<keyword evidence="3 8" id="KW-0812">Transmembrane</keyword>
<dbReference type="KEGG" id="sgra:EX895_002663"/>
<dbReference type="AlphaFoldDB" id="A0A4U7KUQ9"/>
<dbReference type="GO" id="GO:0012505">
    <property type="term" value="C:endomembrane system"/>
    <property type="evidence" value="ECO:0007669"/>
    <property type="project" value="UniProtKB-SubCell"/>
</dbReference>
<evidence type="ECO:0000256" key="3">
    <source>
        <dbReference type="ARBA" id="ARBA00022692"/>
    </source>
</evidence>
<feature type="compositionally biased region" description="Polar residues" evidence="7">
    <location>
        <begin position="295"/>
        <end position="310"/>
    </location>
</feature>
<evidence type="ECO:0000256" key="4">
    <source>
        <dbReference type="ARBA" id="ARBA00022737"/>
    </source>
</evidence>
<feature type="transmembrane region" description="Helical" evidence="8">
    <location>
        <begin position="12"/>
        <end position="36"/>
    </location>
</feature>
<evidence type="ECO:0000256" key="7">
    <source>
        <dbReference type="SAM" id="MobiDB-lite"/>
    </source>
</evidence>
<name>A0A4U7KUQ9_9BASI</name>
<dbReference type="PANTHER" id="PTHR13131:SF5">
    <property type="entry name" value="CYSTINOSIN"/>
    <property type="match status" value="1"/>
</dbReference>
<feature type="region of interest" description="Disordered" evidence="7">
    <location>
        <begin position="262"/>
        <end position="310"/>
    </location>
</feature>
<reference evidence="9 10" key="1">
    <citation type="submission" date="2019-05" db="EMBL/GenBank/DDBJ databases">
        <title>Sporisorium graminicola CBS 10092 draft sequencing and annotation.</title>
        <authorList>
            <person name="Solano-Gonzalez S."/>
            <person name="Caddick M.X."/>
            <person name="Darby A."/>
        </authorList>
    </citation>
    <scope>NUCLEOTIDE SEQUENCE [LARGE SCALE GENOMIC DNA]</scope>
    <source>
        <strain evidence="9 10">CBS 10092</strain>
    </source>
</reference>
<proteinExistence type="predicted"/>
<evidence type="ECO:0000256" key="2">
    <source>
        <dbReference type="ARBA" id="ARBA00022448"/>
    </source>
</evidence>
<comment type="caution">
    <text evidence="9">The sequence shown here is derived from an EMBL/GenBank/DDBJ whole genome shotgun (WGS) entry which is preliminary data.</text>
</comment>
<evidence type="ECO:0000256" key="6">
    <source>
        <dbReference type="ARBA" id="ARBA00023136"/>
    </source>
</evidence>